<evidence type="ECO:0008006" key="3">
    <source>
        <dbReference type="Google" id="ProtNLM"/>
    </source>
</evidence>
<sequence>MRFYSQMQQRLADNITLLKCVLFIVMVLCCNGCDSDSHKSNNDSNKYGRDAHKYGKYKDNDDREFEFKTDYYSVFYWEKLWINDDGRYGDRHKFIGTAKGLLACKTLAMKHASSMRELWYCRAYSCSGTDGGVHRYEEYFGEEECLPIGNSANPNSPEYLGR</sequence>
<name>A0ABZ0URK7_9RICK</name>
<evidence type="ECO:0000313" key="1">
    <source>
        <dbReference type="EMBL" id="WPX97515.1"/>
    </source>
</evidence>
<proteinExistence type="predicted"/>
<dbReference type="EMBL" id="CP110343">
    <property type="protein sequence ID" value="WPX97515.1"/>
    <property type="molecule type" value="Genomic_DNA"/>
</dbReference>
<protein>
    <recommendedName>
        <fullName evidence="3">Lipoprotein</fullName>
    </recommendedName>
</protein>
<accession>A0ABZ0URK7</accession>
<reference evidence="1" key="1">
    <citation type="submission" date="2022-10" db="EMBL/GenBank/DDBJ databases">
        <title>Host association and intracellularity evolved multiple times independently in the Rickettsiales.</title>
        <authorList>
            <person name="Castelli M."/>
            <person name="Nardi T."/>
            <person name="Gammuto L."/>
            <person name="Bellinzona G."/>
            <person name="Sabaneyeva E."/>
            <person name="Potekhin A."/>
            <person name="Serra V."/>
            <person name="Petroni G."/>
            <person name="Sassera D."/>
        </authorList>
    </citation>
    <scope>NUCLEOTIDE SEQUENCE [LARGE SCALE GENOMIC DNA]</scope>
    <source>
        <strain evidence="1">US_Bl 11III1</strain>
    </source>
</reference>
<evidence type="ECO:0000313" key="2">
    <source>
        <dbReference type="Proteomes" id="UP001325140"/>
    </source>
</evidence>
<keyword evidence="2" id="KW-1185">Reference proteome</keyword>
<dbReference type="Proteomes" id="UP001325140">
    <property type="component" value="Chromosome"/>
</dbReference>
<gene>
    <name evidence="1" type="ORF">Fokcrypt_00019</name>
</gene>
<organism evidence="1 2">
    <name type="scientific">Candidatus Fokinia crypta</name>
    <dbReference type="NCBI Taxonomy" id="1920990"/>
    <lineage>
        <taxon>Bacteria</taxon>
        <taxon>Pseudomonadati</taxon>
        <taxon>Pseudomonadota</taxon>
        <taxon>Alphaproteobacteria</taxon>
        <taxon>Rickettsiales</taxon>
        <taxon>Candidatus Midichloriaceae</taxon>
        <taxon>Candidatus Fokinia</taxon>
    </lineage>
</organism>